<gene>
    <name evidence="1" type="ORF">LDAN0321_LOCUS16569</name>
</gene>
<sequence length="313" mass="35389">MNIELACEHGALAHVESSRKVSATRRLMDKYAWKILRKLYPESKCFPADCTECVQCRMQVEMERKAREVAAAKAKEERKLPLSQGVIRAFYSRNKGVPMHCINPSADGGGLIPGIYHAIPRSWCARWRKYIKCGGERPTAPDASELLCDGHKLPLIPPHLTKFLYGSSPALLQSSIASIGQEEIDEEEQQHLEIAAMFERPVVRSPSVSDLNREQLDMENHVVVEILTDDEFSALEDFWPEVHSKFVLRFAVVQQDSVDVCMPCNTRSSCAIVWNTDPCTECYSGGKHYLNRCVVSASDQSPKNRIRRHSTKR</sequence>
<proteinExistence type="predicted"/>
<reference evidence="1" key="1">
    <citation type="submission" date="2021-01" db="EMBL/GenBank/DDBJ databases">
        <authorList>
            <person name="Corre E."/>
            <person name="Pelletier E."/>
            <person name="Niang G."/>
            <person name="Scheremetjew M."/>
            <person name="Finn R."/>
            <person name="Kale V."/>
            <person name="Holt S."/>
            <person name="Cochrane G."/>
            <person name="Meng A."/>
            <person name="Brown T."/>
            <person name="Cohen L."/>
        </authorList>
    </citation>
    <scope>NUCLEOTIDE SEQUENCE</scope>
    <source>
        <strain evidence="1">B650</strain>
    </source>
</reference>
<dbReference type="AlphaFoldDB" id="A0A7S2LC55"/>
<accession>A0A7S2LC55</accession>
<name>A0A7S2LC55_9STRA</name>
<dbReference type="EMBL" id="HBGY01026751">
    <property type="protein sequence ID" value="CAD9600666.1"/>
    <property type="molecule type" value="Transcribed_RNA"/>
</dbReference>
<evidence type="ECO:0000313" key="1">
    <source>
        <dbReference type="EMBL" id="CAD9600666.1"/>
    </source>
</evidence>
<protein>
    <recommendedName>
        <fullName evidence="2">DUSP domain-containing protein</fullName>
    </recommendedName>
</protein>
<organism evidence="1">
    <name type="scientific">Leptocylindrus danicus</name>
    <dbReference type="NCBI Taxonomy" id="163516"/>
    <lineage>
        <taxon>Eukaryota</taxon>
        <taxon>Sar</taxon>
        <taxon>Stramenopiles</taxon>
        <taxon>Ochrophyta</taxon>
        <taxon>Bacillariophyta</taxon>
        <taxon>Coscinodiscophyceae</taxon>
        <taxon>Chaetocerotophycidae</taxon>
        <taxon>Leptocylindrales</taxon>
        <taxon>Leptocylindraceae</taxon>
        <taxon>Leptocylindrus</taxon>
    </lineage>
</organism>
<evidence type="ECO:0008006" key="2">
    <source>
        <dbReference type="Google" id="ProtNLM"/>
    </source>
</evidence>